<evidence type="ECO:0000313" key="2">
    <source>
        <dbReference type="Proteomes" id="UP000000442"/>
    </source>
</evidence>
<accession>C0QK43</accession>
<proteinExistence type="predicted"/>
<keyword evidence="2" id="KW-1185">Reference proteome</keyword>
<organism evidence="1 2">
    <name type="scientific">Desulforapulum autotrophicum (strain ATCC 43914 / DSM 3382 / VKM B-1955 / HRM2)</name>
    <name type="common">Desulfobacterium autotrophicum</name>
    <dbReference type="NCBI Taxonomy" id="177437"/>
    <lineage>
        <taxon>Bacteria</taxon>
        <taxon>Pseudomonadati</taxon>
        <taxon>Thermodesulfobacteriota</taxon>
        <taxon>Desulfobacteria</taxon>
        <taxon>Desulfobacterales</taxon>
        <taxon>Desulfobacteraceae</taxon>
        <taxon>Desulforapulum</taxon>
    </lineage>
</organism>
<dbReference type="KEGG" id="dat:HRM2_29860"/>
<dbReference type="Gene3D" id="1.10.150.400">
    <property type="match status" value="1"/>
</dbReference>
<dbReference type="EMBL" id="CP001087">
    <property type="protein sequence ID" value="ACN16069.1"/>
    <property type="molecule type" value="Genomic_DNA"/>
</dbReference>
<dbReference type="SUPFAM" id="SSF56784">
    <property type="entry name" value="HAD-like"/>
    <property type="match status" value="1"/>
</dbReference>
<dbReference type="OrthoDB" id="9816564at2"/>
<dbReference type="InterPro" id="IPR036412">
    <property type="entry name" value="HAD-like_sf"/>
</dbReference>
<dbReference type="Pfam" id="PF00702">
    <property type="entry name" value="Hydrolase"/>
    <property type="match status" value="1"/>
</dbReference>
<name>C0QK43_DESAH</name>
<protein>
    <submittedName>
        <fullName evidence="1">Uncharacterized protein</fullName>
    </submittedName>
</protein>
<dbReference type="eggNOG" id="COG5610">
    <property type="taxonomic scope" value="Bacteria"/>
</dbReference>
<gene>
    <name evidence="1" type="ordered locus">HRM2_29860</name>
</gene>
<dbReference type="InterPro" id="IPR023214">
    <property type="entry name" value="HAD_sf"/>
</dbReference>
<reference evidence="1 2" key="1">
    <citation type="journal article" date="2009" name="Environ. Microbiol.">
        <title>Genome sequence of Desulfobacterium autotrophicum HRM2, a marine sulfate reducer oxidizing organic carbon completely to carbon dioxide.</title>
        <authorList>
            <person name="Strittmatter A.W."/>
            <person name="Liesegang H."/>
            <person name="Rabus R."/>
            <person name="Decker I."/>
            <person name="Amann J."/>
            <person name="Andres S."/>
            <person name="Henne A."/>
            <person name="Fricke W.F."/>
            <person name="Martinez-Arias R."/>
            <person name="Bartels D."/>
            <person name="Goesmann A."/>
            <person name="Krause L."/>
            <person name="Puehler A."/>
            <person name="Klenk H.P."/>
            <person name="Richter M."/>
            <person name="Schuler M."/>
            <person name="Gloeckner F.O."/>
            <person name="Meyerdierks A."/>
            <person name="Gottschalk G."/>
            <person name="Amann R."/>
        </authorList>
    </citation>
    <scope>NUCLEOTIDE SEQUENCE [LARGE SCALE GENOMIC DNA]</scope>
    <source>
        <strain evidence="2">ATCC 43914 / DSM 3382 / HRM2</strain>
    </source>
</reference>
<dbReference type="AlphaFoldDB" id="C0QK43"/>
<dbReference type="Proteomes" id="UP000000442">
    <property type="component" value="Chromosome"/>
</dbReference>
<dbReference type="HOGENOM" id="CLU_017953_3_0_7"/>
<dbReference type="Gene3D" id="3.40.50.1000">
    <property type="entry name" value="HAD superfamily/HAD-like"/>
    <property type="match status" value="1"/>
</dbReference>
<dbReference type="STRING" id="177437.HRM2_29860"/>
<evidence type="ECO:0000313" key="1">
    <source>
        <dbReference type="EMBL" id="ACN16069.1"/>
    </source>
</evidence>
<sequence>MNIPDTRLNGFKIISFDIFDTLLTRRVVHPLGIFYGVQKNLLKTSPFRPEFINRFVQIRMNAEATAKKRFQKNQANFKEIYQVICDDNALTDADQDTLMAMEFTLELDAIRPIAPMVELLKKARTRTKKIIFTTDMYLNSEYIQKLLGHINVYQDQDTIYASSDLNRTKASGQLFKYILERENCKPGEILHIGNNYAIDIIPAEQCGLATLYYNQTDNTRYEETLGGGGFHPGITSYFFQQFAGATRLARLQTPGLTPGEKVYADIGSNVAGPLLYAFVSQILVKAKQNKLKRLYFIARDGQVLFKIATRIKPFFFPDLELKYIYGSRQSWHLPSITALGKRELGWLLDQQPFLTLKAFSKRIRLDGKILQLIYQGYTGKTVPLERPLKPREIRLLKELILSSELSDIIRHQAESARKKTLAYFRQEGLLEVDTPYGIVDMGWAGRLQESLVKIISSTGYRPDPTGFYFGLTRKLKPRYGKTDCYFFDHKGETPFTKIGLNLLCILEVLTAADHASTVSFSESKDVYKPVFNTLNYSQETLTWINALRQGIFRFLSNLDPELHRATIENRYALKHRLALVMDTLYTDPTAGEAEYLGRFPYCTDQVESFRKDLAPKFNKVQAIKLLFIRGNKSKNLTGHWLAGSRIRSGGVEKKILSPRFFKVRYMTFYFLRNVLNKIRTYFI</sequence>
<dbReference type="RefSeq" id="WP_015904831.1">
    <property type="nucleotide sequence ID" value="NC_012108.1"/>
</dbReference>